<dbReference type="PANTHER" id="PTHR32444">
    <property type="entry name" value="BULB-TYPE LECTIN DOMAIN-CONTAINING PROTEIN"/>
    <property type="match status" value="1"/>
</dbReference>
<evidence type="ECO:0000313" key="2">
    <source>
        <dbReference type="EMBL" id="KAF4357011.1"/>
    </source>
</evidence>
<evidence type="ECO:0000313" key="3">
    <source>
        <dbReference type="Proteomes" id="UP000525078"/>
    </source>
</evidence>
<dbReference type="Pfam" id="PF08276">
    <property type="entry name" value="PAN_2"/>
    <property type="match status" value="1"/>
</dbReference>
<evidence type="ECO:0000259" key="1">
    <source>
        <dbReference type="PROSITE" id="PS50948"/>
    </source>
</evidence>
<proteinExistence type="predicted"/>
<organism evidence="2 3">
    <name type="scientific">Cannabis sativa</name>
    <name type="common">Hemp</name>
    <name type="synonym">Marijuana</name>
    <dbReference type="NCBI Taxonomy" id="3483"/>
    <lineage>
        <taxon>Eukaryota</taxon>
        <taxon>Viridiplantae</taxon>
        <taxon>Streptophyta</taxon>
        <taxon>Embryophyta</taxon>
        <taxon>Tracheophyta</taxon>
        <taxon>Spermatophyta</taxon>
        <taxon>Magnoliopsida</taxon>
        <taxon>eudicotyledons</taxon>
        <taxon>Gunneridae</taxon>
        <taxon>Pentapetalae</taxon>
        <taxon>rosids</taxon>
        <taxon>fabids</taxon>
        <taxon>Rosales</taxon>
        <taxon>Cannabaceae</taxon>
        <taxon>Cannabis</taxon>
    </lineage>
</organism>
<name>A0A7J6EF84_CANSA</name>
<protein>
    <recommendedName>
        <fullName evidence="1">Apple domain-containing protein</fullName>
    </recommendedName>
</protein>
<sequence length="77" mass="8879">MNKTNNESECESKCLTNCSCMAYTYSYTNALCALWFGDLFDIQQLLSRGQHTYIRIPNLEIAPKIHNETRADGSRRK</sequence>
<dbReference type="AlphaFoldDB" id="A0A7J6EF84"/>
<dbReference type="SUPFAM" id="SSF57414">
    <property type="entry name" value="Hairpin loop containing domain-like"/>
    <property type="match status" value="1"/>
</dbReference>
<comment type="caution">
    <text evidence="2">The sequence shown here is derived from an EMBL/GenBank/DDBJ whole genome shotgun (WGS) entry which is preliminary data.</text>
</comment>
<gene>
    <name evidence="2" type="ORF">F8388_001093</name>
</gene>
<dbReference type="PROSITE" id="PS50948">
    <property type="entry name" value="PAN"/>
    <property type="match status" value="1"/>
</dbReference>
<dbReference type="CDD" id="cd01098">
    <property type="entry name" value="PAN_AP_plant"/>
    <property type="match status" value="1"/>
</dbReference>
<dbReference type="InterPro" id="IPR003609">
    <property type="entry name" value="Pan_app"/>
</dbReference>
<dbReference type="Proteomes" id="UP000525078">
    <property type="component" value="Unassembled WGS sequence"/>
</dbReference>
<feature type="non-terminal residue" evidence="2">
    <location>
        <position position="1"/>
    </location>
</feature>
<dbReference type="EMBL" id="JAATIP010000242">
    <property type="protein sequence ID" value="KAF4357011.1"/>
    <property type="molecule type" value="Genomic_DNA"/>
</dbReference>
<accession>A0A7J6EF84</accession>
<dbReference type="PANTHER" id="PTHR32444:SF234">
    <property type="entry name" value="RECEPTOR-LIKE SERINE_THREONINE-PROTEIN KINASE"/>
    <property type="match status" value="1"/>
</dbReference>
<feature type="domain" description="Apple" evidence="1">
    <location>
        <begin position="1"/>
        <end position="58"/>
    </location>
</feature>
<reference evidence="2 3" key="1">
    <citation type="journal article" date="2020" name="bioRxiv">
        <title>Sequence and annotation of 42 cannabis genomes reveals extensive copy number variation in cannabinoid synthesis and pathogen resistance genes.</title>
        <authorList>
            <person name="Mckernan K.J."/>
            <person name="Helbert Y."/>
            <person name="Kane L.T."/>
            <person name="Ebling H."/>
            <person name="Zhang L."/>
            <person name="Liu B."/>
            <person name="Eaton Z."/>
            <person name="Mclaughlin S."/>
            <person name="Kingan S."/>
            <person name="Baybayan P."/>
            <person name="Concepcion G."/>
            <person name="Jordan M."/>
            <person name="Riva A."/>
            <person name="Barbazuk W."/>
            <person name="Harkins T."/>
        </authorList>
    </citation>
    <scope>NUCLEOTIDE SEQUENCE [LARGE SCALE GENOMIC DNA]</scope>
    <source>
        <strain evidence="3">cv. Jamaican Lion 4</strain>
        <tissue evidence="2">Leaf</tissue>
    </source>
</reference>